<evidence type="ECO:0000313" key="6">
    <source>
        <dbReference type="EMBL" id="CAB4653428.1"/>
    </source>
</evidence>
<dbReference type="InterPro" id="IPR000064">
    <property type="entry name" value="NLP_P60_dom"/>
</dbReference>
<comment type="similarity">
    <text evidence="1">Belongs to the peptidase C40 family.</text>
</comment>
<dbReference type="GO" id="GO:0006508">
    <property type="term" value="P:proteolysis"/>
    <property type="evidence" value="ECO:0007669"/>
    <property type="project" value="UniProtKB-KW"/>
</dbReference>
<dbReference type="InterPro" id="IPR051794">
    <property type="entry name" value="PG_Endopeptidase_C40"/>
</dbReference>
<dbReference type="GO" id="GO:0008234">
    <property type="term" value="F:cysteine-type peptidase activity"/>
    <property type="evidence" value="ECO:0007669"/>
    <property type="project" value="UniProtKB-KW"/>
</dbReference>
<dbReference type="PANTHER" id="PTHR47359">
    <property type="entry name" value="PEPTIDOGLYCAN DL-ENDOPEPTIDASE CWLO"/>
    <property type="match status" value="1"/>
</dbReference>
<keyword evidence="4" id="KW-0788">Thiol protease</keyword>
<dbReference type="AlphaFoldDB" id="A0A6J6KX31"/>
<dbReference type="PROSITE" id="PS51935">
    <property type="entry name" value="NLPC_P60"/>
    <property type="match status" value="1"/>
</dbReference>
<dbReference type="Pfam" id="PF00877">
    <property type="entry name" value="NLPC_P60"/>
    <property type="match status" value="1"/>
</dbReference>
<feature type="domain" description="NlpC/P60" evidence="5">
    <location>
        <begin position="431"/>
        <end position="553"/>
    </location>
</feature>
<dbReference type="EMBL" id="CAEZWD010000102">
    <property type="protein sequence ID" value="CAB4653428.1"/>
    <property type="molecule type" value="Genomic_DNA"/>
</dbReference>
<evidence type="ECO:0000259" key="5">
    <source>
        <dbReference type="PROSITE" id="PS51935"/>
    </source>
</evidence>
<dbReference type="PANTHER" id="PTHR47359:SF3">
    <property type="entry name" value="NLP_P60 DOMAIN-CONTAINING PROTEIN-RELATED"/>
    <property type="match status" value="1"/>
</dbReference>
<proteinExistence type="inferred from homology"/>
<reference evidence="6" key="1">
    <citation type="submission" date="2020-05" db="EMBL/GenBank/DDBJ databases">
        <authorList>
            <person name="Chiriac C."/>
            <person name="Salcher M."/>
            <person name="Ghai R."/>
            <person name="Kavagutti S V."/>
        </authorList>
    </citation>
    <scope>NUCLEOTIDE SEQUENCE</scope>
</reference>
<protein>
    <submittedName>
        <fullName evidence="6">Unannotated protein</fullName>
    </submittedName>
</protein>
<evidence type="ECO:0000256" key="2">
    <source>
        <dbReference type="ARBA" id="ARBA00022670"/>
    </source>
</evidence>
<evidence type="ECO:0000256" key="1">
    <source>
        <dbReference type="ARBA" id="ARBA00007074"/>
    </source>
</evidence>
<keyword evidence="2" id="KW-0645">Protease</keyword>
<gene>
    <name evidence="6" type="ORF">UFOPK2171_00773</name>
</gene>
<name>A0A6J6KX31_9ZZZZ</name>
<dbReference type="Gene3D" id="3.90.1720.10">
    <property type="entry name" value="endopeptidase domain like (from Nostoc punctiforme)"/>
    <property type="match status" value="1"/>
</dbReference>
<keyword evidence="3" id="KW-0378">Hydrolase</keyword>
<dbReference type="SUPFAM" id="SSF54001">
    <property type="entry name" value="Cysteine proteinases"/>
    <property type="match status" value="1"/>
</dbReference>
<organism evidence="6">
    <name type="scientific">freshwater metagenome</name>
    <dbReference type="NCBI Taxonomy" id="449393"/>
    <lineage>
        <taxon>unclassified sequences</taxon>
        <taxon>metagenomes</taxon>
        <taxon>ecological metagenomes</taxon>
    </lineage>
</organism>
<evidence type="ECO:0000256" key="3">
    <source>
        <dbReference type="ARBA" id="ARBA00022801"/>
    </source>
</evidence>
<sequence length="588" mass="62518">MDQRVTSFDSTSNVRVAKTKATANRFATVALNLEARTDAKLNRGLHKFDRATDASTRAAIATMNASVALTHRADNKITRGFDRVDVRATNVANRAHSRRIKTANLTIRATTRIDQRIETDFARADARVNAGITHTANAIDSAVARVVAATNTTDTRIANAVTRVDARIDRRIEQGVTAAATTINLVNTKALAFERALDLGISRVDSRIANGQARAFATSVALTNGVTSADQAITSAYARVDSRVDNRIAQASYAYAQATAIATNRIAATDAKLETSVASFDARVATGVATLVAAATGISNFVVDHVEDADSALTNKMSRLDSRVDAFIDLTHGQSQGSTNRPTSSLPWAATSLTLVLGTLGAATGASVVNASVTGEIDTTVKIEATAAKDAVTQYLSVRDSFQALQASRSRTIQTLEQEIAAAQARMTTTGLDGAAIIEIADNYGGVPYVRGGTTPKGFDCSGYTSYVFRQLGVELPRTSQAQKAFADTVSAEDRQVGDLMFWQYGGMKHVGIYAGDGMMWDSPRPGRRVGKISIWGNPTYGRVPVEAINAAALEDIAEKTAALEEVKAQAPQLEITIDPQNLLPSSD</sequence>
<evidence type="ECO:0000256" key="4">
    <source>
        <dbReference type="ARBA" id="ARBA00022807"/>
    </source>
</evidence>
<dbReference type="InterPro" id="IPR038765">
    <property type="entry name" value="Papain-like_cys_pep_sf"/>
</dbReference>
<accession>A0A6J6KX31</accession>